<accession>A0ABV5B1F5</accession>
<gene>
    <name evidence="1" type="ORF">ACE41H_24850</name>
</gene>
<dbReference type="Proteomes" id="UP001580346">
    <property type="component" value="Unassembled WGS sequence"/>
</dbReference>
<reference evidence="1 2" key="1">
    <citation type="submission" date="2024-09" db="EMBL/GenBank/DDBJ databases">
        <title>Paenibacillus zeirhizospherea sp. nov., isolated from surface of the maize (Zea mays) roots in a horticulture field, Hungary.</title>
        <authorList>
            <person name="Marton D."/>
            <person name="Farkas M."/>
            <person name="Bedics A."/>
            <person name="Toth E."/>
            <person name="Tancsics A."/>
            <person name="Boka K."/>
            <person name="Maroti G."/>
            <person name="Kriszt B."/>
            <person name="Cserhati M."/>
        </authorList>
    </citation>
    <scope>NUCLEOTIDE SEQUENCE [LARGE SCALE GENOMIC DNA]</scope>
    <source>
        <strain evidence="1 2">KCTC 33519</strain>
    </source>
</reference>
<protein>
    <submittedName>
        <fullName evidence="1">Uncharacterized protein</fullName>
    </submittedName>
</protein>
<comment type="caution">
    <text evidence="1">The sequence shown here is derived from an EMBL/GenBank/DDBJ whole genome shotgun (WGS) entry which is preliminary data.</text>
</comment>
<evidence type="ECO:0000313" key="1">
    <source>
        <dbReference type="EMBL" id="MFB5269989.1"/>
    </source>
</evidence>
<dbReference type="RefSeq" id="WP_375358256.1">
    <property type="nucleotide sequence ID" value="NZ_JBHHMI010000053.1"/>
</dbReference>
<sequence length="87" mass="9516">MADMEPILENDTPQEAYPKINRNFDRLNQEIAGIKGSMVIASFYGVDDSVGTNDTTTLLNDLFAEAKSQGKSTCTSTCLIRIMSAVH</sequence>
<name>A0ABV5B1F5_9BACL</name>
<organism evidence="1 2">
    <name type="scientific">Paenibacillus enshidis</name>
    <dbReference type="NCBI Taxonomy" id="1458439"/>
    <lineage>
        <taxon>Bacteria</taxon>
        <taxon>Bacillati</taxon>
        <taxon>Bacillota</taxon>
        <taxon>Bacilli</taxon>
        <taxon>Bacillales</taxon>
        <taxon>Paenibacillaceae</taxon>
        <taxon>Paenibacillus</taxon>
    </lineage>
</organism>
<keyword evidence="2" id="KW-1185">Reference proteome</keyword>
<dbReference type="EMBL" id="JBHHMI010000053">
    <property type="protein sequence ID" value="MFB5269989.1"/>
    <property type="molecule type" value="Genomic_DNA"/>
</dbReference>
<evidence type="ECO:0000313" key="2">
    <source>
        <dbReference type="Proteomes" id="UP001580346"/>
    </source>
</evidence>
<proteinExistence type="predicted"/>